<reference evidence="2 3" key="1">
    <citation type="submission" date="2018-02" db="EMBL/GenBank/DDBJ databases">
        <title>Solimicrobium silvestre gen. nov., sp. nov., isolated from alpine forest soil.</title>
        <authorList>
            <person name="Margesin R."/>
            <person name="Albuquerque L."/>
            <person name="Zhang D.-C."/>
            <person name="Froufe H.J.C."/>
            <person name="Severino R."/>
            <person name="Roxo I."/>
            <person name="Egas C."/>
            <person name="Da Costa M.S."/>
        </authorList>
    </citation>
    <scope>NUCLEOTIDE SEQUENCE [LARGE SCALE GENOMIC DNA]</scope>
    <source>
        <strain evidence="2 3">S20-91</strain>
    </source>
</reference>
<evidence type="ECO:0000256" key="1">
    <source>
        <dbReference type="SAM" id="MobiDB-lite"/>
    </source>
</evidence>
<name>A0A2S9GZH6_9BURK</name>
<proteinExistence type="predicted"/>
<dbReference type="Proteomes" id="UP000237839">
    <property type="component" value="Unassembled WGS sequence"/>
</dbReference>
<dbReference type="AlphaFoldDB" id="A0A2S9GZH6"/>
<feature type="region of interest" description="Disordered" evidence="1">
    <location>
        <begin position="268"/>
        <end position="324"/>
    </location>
</feature>
<dbReference type="EMBL" id="PUGF01000009">
    <property type="protein sequence ID" value="PRC93108.1"/>
    <property type="molecule type" value="Genomic_DNA"/>
</dbReference>
<sequence length="489" mass="53473">MSSNKQIAVKDLVIDLANFRTVIQTNEQNAVHAMISISPAFFWGLMESLLDDGYLPTENIIVLERSDGTKVVKEGNRRIAALKIALKVIDTADLDLPPKIVKRIAGLSSNWIVDNTAVPCTVYGETDSAVVDKIITLTHGKGIKAGRDTWSAVARARHSRDMNGSIEAGLDLLEKFFIHSTNHTQEQRDRWAGDYSLTVLDEAIKKIASRLGSTSSLDLAKQYPKIEHKKALDDIIRAIGLETLGFSKIRGSEDFATLFGIPLPPSQDVSSVLGGDESNNMQDDGNSGASPDTNNVDVDSANTTTHPAESEGDDKSKDAQLVVKKPSNSKVIATPLEDEKSVKRALKSLKIMGQNRAKVATLRIEAGKLKLKDNPIAFCFLLRSMFEISAKAYCDDHSQSGLSVKKSDGSDKFLMDVLRDIINHLTQNKKDKTMLKMLHGPATELGRTDGILSITSLNQLVHHPTFAINSSQIPTTFAAVFPLLIEMNK</sequence>
<feature type="compositionally biased region" description="Polar residues" evidence="1">
    <location>
        <begin position="277"/>
        <end position="307"/>
    </location>
</feature>
<gene>
    <name evidence="2" type="ORF">S2091_2194</name>
</gene>
<organism evidence="2 3">
    <name type="scientific">Solimicrobium silvestre</name>
    <dbReference type="NCBI Taxonomy" id="2099400"/>
    <lineage>
        <taxon>Bacteria</taxon>
        <taxon>Pseudomonadati</taxon>
        <taxon>Pseudomonadota</taxon>
        <taxon>Betaproteobacteria</taxon>
        <taxon>Burkholderiales</taxon>
        <taxon>Oxalobacteraceae</taxon>
        <taxon>Solimicrobium</taxon>
    </lineage>
</organism>
<evidence type="ECO:0000313" key="3">
    <source>
        <dbReference type="Proteomes" id="UP000237839"/>
    </source>
</evidence>
<accession>A0A2S9GZH6</accession>
<evidence type="ECO:0000313" key="2">
    <source>
        <dbReference type="EMBL" id="PRC93108.1"/>
    </source>
</evidence>
<keyword evidence="3" id="KW-1185">Reference proteome</keyword>
<comment type="caution">
    <text evidence="2">The sequence shown here is derived from an EMBL/GenBank/DDBJ whole genome shotgun (WGS) entry which is preliminary data.</text>
</comment>
<protein>
    <submittedName>
        <fullName evidence="2">Uncharacterized protein</fullName>
    </submittedName>
</protein>
<dbReference type="OrthoDB" id="4828114at2"/>
<dbReference type="RefSeq" id="WP_105531846.1">
    <property type="nucleotide sequence ID" value="NZ_PUGF01000009.1"/>
</dbReference>